<dbReference type="InterPro" id="IPR015424">
    <property type="entry name" value="PyrdxlP-dep_Trfase"/>
</dbReference>
<name>A0ABZ2K9R0_9BACT</name>
<keyword evidence="6" id="KW-1185">Reference proteome</keyword>
<feature type="domain" description="Aromatic amino acid beta-eliminating lyase/threonine aldolase" evidence="4">
    <location>
        <begin position="3"/>
        <end position="287"/>
    </location>
</feature>
<dbReference type="NCBIfam" id="NF041359">
    <property type="entry name" value="GntG_guanitoxin"/>
    <property type="match status" value="1"/>
</dbReference>
<evidence type="ECO:0000259" key="4">
    <source>
        <dbReference type="Pfam" id="PF01212"/>
    </source>
</evidence>
<dbReference type="InterPro" id="IPR015422">
    <property type="entry name" value="PyrdxlP-dep_Trfase_small"/>
</dbReference>
<dbReference type="PANTHER" id="PTHR48097:SF9">
    <property type="entry name" value="L-THREONINE ALDOLASE"/>
    <property type="match status" value="1"/>
</dbReference>
<evidence type="ECO:0000256" key="1">
    <source>
        <dbReference type="ARBA" id="ARBA00001933"/>
    </source>
</evidence>
<dbReference type="EC" id="4.1.2.48" evidence="5"/>
<organism evidence="5 6">
    <name type="scientific">Pendulispora brunnea</name>
    <dbReference type="NCBI Taxonomy" id="2905690"/>
    <lineage>
        <taxon>Bacteria</taxon>
        <taxon>Pseudomonadati</taxon>
        <taxon>Myxococcota</taxon>
        <taxon>Myxococcia</taxon>
        <taxon>Myxococcales</taxon>
        <taxon>Sorangiineae</taxon>
        <taxon>Pendulisporaceae</taxon>
        <taxon>Pendulispora</taxon>
    </lineage>
</organism>
<dbReference type="InterPro" id="IPR015421">
    <property type="entry name" value="PyrdxlP-dep_Trfase_major"/>
</dbReference>
<gene>
    <name evidence="5" type="primary">ltaE</name>
    <name evidence="5" type="ORF">LZC95_00985</name>
</gene>
<evidence type="ECO:0000256" key="2">
    <source>
        <dbReference type="ARBA" id="ARBA00006966"/>
    </source>
</evidence>
<dbReference type="Pfam" id="PF01212">
    <property type="entry name" value="Beta_elim_lyase"/>
    <property type="match status" value="1"/>
</dbReference>
<comment type="similarity">
    <text evidence="2">Belongs to the threonine aldolase family.</text>
</comment>
<proteinExistence type="inferred from homology"/>
<dbReference type="RefSeq" id="WP_394846022.1">
    <property type="nucleotide sequence ID" value="NZ_CP089982.1"/>
</dbReference>
<comment type="cofactor">
    <cofactor evidence="1">
        <name>pyridoxal 5'-phosphate</name>
        <dbReference type="ChEBI" id="CHEBI:597326"/>
    </cofactor>
</comment>
<dbReference type="GO" id="GO:0016829">
    <property type="term" value="F:lyase activity"/>
    <property type="evidence" value="ECO:0007669"/>
    <property type="project" value="UniProtKB-KW"/>
</dbReference>
<evidence type="ECO:0000313" key="5">
    <source>
        <dbReference type="EMBL" id="WXA95415.1"/>
    </source>
</evidence>
<dbReference type="SUPFAM" id="SSF53383">
    <property type="entry name" value="PLP-dependent transferases"/>
    <property type="match status" value="1"/>
</dbReference>
<keyword evidence="5" id="KW-0456">Lyase</keyword>
<evidence type="ECO:0000313" key="6">
    <source>
        <dbReference type="Proteomes" id="UP001379533"/>
    </source>
</evidence>
<dbReference type="Proteomes" id="UP001379533">
    <property type="component" value="Chromosome"/>
</dbReference>
<dbReference type="InterPro" id="IPR023603">
    <property type="entry name" value="Low_specificity_L-TA-like"/>
</dbReference>
<dbReference type="PIRSF" id="PIRSF017617">
    <property type="entry name" value="Thr_aldolase"/>
    <property type="match status" value="1"/>
</dbReference>
<dbReference type="PANTHER" id="PTHR48097">
    <property type="entry name" value="L-THREONINE ALDOLASE-RELATED"/>
    <property type="match status" value="1"/>
</dbReference>
<evidence type="ECO:0000256" key="3">
    <source>
        <dbReference type="ARBA" id="ARBA00022898"/>
    </source>
</evidence>
<dbReference type="NCBIfam" id="NF007825">
    <property type="entry name" value="PRK10534.1"/>
    <property type="match status" value="1"/>
</dbReference>
<dbReference type="Gene3D" id="3.40.640.10">
    <property type="entry name" value="Type I PLP-dependent aspartate aminotransferase-like (Major domain)"/>
    <property type="match status" value="1"/>
</dbReference>
<sequence>MIDLRSDTVTLPTQAMKEAMLRAELGDDVYGEDPTVNRLERHTAELLGKEAGLFVTTGTMGNLCAILTHGVRGARVIAGNESHVYRSEAGGASVLGGLVLHPIQNTDDGGLDIDELTTALESPDDPHIAPAGLLTLENTQNRCGGAVLDAAAIARFADLAHARSIPVHIDGARLFNAAIALGVSARSLVESVDSVQVCFSKGLAAPVGSMLVGPADFIHRARRIRKMIGGGMRQAGVIAAACQVALDTMVERLAEDHARARRLADGITAVNAPEISVVAPRSNIVVLTSKRADGRIERLVAGLRQEGILVGATAARLRAVLHHGIDDDQLERAIGAFQRFLRAGSG</sequence>
<protein>
    <submittedName>
        <fullName evidence="5">Low-specificity L-threonine aldolase</fullName>
        <ecNumber evidence="5">4.1.2.48</ecNumber>
    </submittedName>
</protein>
<dbReference type="Gene3D" id="3.90.1150.10">
    <property type="entry name" value="Aspartate Aminotransferase, domain 1"/>
    <property type="match status" value="1"/>
</dbReference>
<reference evidence="5 6" key="1">
    <citation type="submission" date="2021-12" db="EMBL/GenBank/DDBJ databases">
        <title>Discovery of the Pendulisporaceae a myxobacterial family with distinct sporulation behavior and unique specialized metabolism.</title>
        <authorList>
            <person name="Garcia R."/>
            <person name="Popoff A."/>
            <person name="Bader C.D."/>
            <person name="Loehr J."/>
            <person name="Walesch S."/>
            <person name="Walt C."/>
            <person name="Boldt J."/>
            <person name="Bunk B."/>
            <person name="Haeckl F.J.F.P.J."/>
            <person name="Gunesch A.P."/>
            <person name="Birkelbach J."/>
            <person name="Nuebel U."/>
            <person name="Pietschmann T."/>
            <person name="Bach T."/>
            <person name="Mueller R."/>
        </authorList>
    </citation>
    <scope>NUCLEOTIDE SEQUENCE [LARGE SCALE GENOMIC DNA]</scope>
    <source>
        <strain evidence="5 6">MSr12523</strain>
    </source>
</reference>
<dbReference type="EMBL" id="CP089982">
    <property type="protein sequence ID" value="WXA95415.1"/>
    <property type="molecule type" value="Genomic_DNA"/>
</dbReference>
<keyword evidence="3" id="KW-0663">Pyridoxal phosphate</keyword>
<dbReference type="InterPro" id="IPR001597">
    <property type="entry name" value="ArAA_b-elim_lyase/Thr_aldolase"/>
</dbReference>
<accession>A0ABZ2K9R0</accession>